<reference evidence="2" key="2">
    <citation type="submission" date="2015-01" db="EMBL/GenBank/DDBJ databases">
        <title>Evolutionary Origins and Diversification of the Mycorrhizal Mutualists.</title>
        <authorList>
            <consortium name="DOE Joint Genome Institute"/>
            <consortium name="Mycorrhizal Genomics Consortium"/>
            <person name="Kohler A."/>
            <person name="Kuo A."/>
            <person name="Nagy L.G."/>
            <person name="Floudas D."/>
            <person name="Copeland A."/>
            <person name="Barry K.W."/>
            <person name="Cichocki N."/>
            <person name="Veneault-Fourrey C."/>
            <person name="LaButti K."/>
            <person name="Lindquist E.A."/>
            <person name="Lipzen A."/>
            <person name="Lundell T."/>
            <person name="Morin E."/>
            <person name="Murat C."/>
            <person name="Riley R."/>
            <person name="Ohm R."/>
            <person name="Sun H."/>
            <person name="Tunlid A."/>
            <person name="Henrissat B."/>
            <person name="Grigoriev I.V."/>
            <person name="Hibbett D.S."/>
            <person name="Martin F."/>
        </authorList>
    </citation>
    <scope>NUCLEOTIDE SEQUENCE [LARGE SCALE GENOMIC DNA]</scope>
    <source>
        <strain evidence="2">Ve08.2h10</strain>
    </source>
</reference>
<gene>
    <name evidence="1" type="ORF">PAXRUDRAFT_672910</name>
</gene>
<evidence type="ECO:0000313" key="1">
    <source>
        <dbReference type="EMBL" id="KIK90579.1"/>
    </source>
</evidence>
<organism evidence="1 2">
    <name type="scientific">Paxillus rubicundulus Ve08.2h10</name>
    <dbReference type="NCBI Taxonomy" id="930991"/>
    <lineage>
        <taxon>Eukaryota</taxon>
        <taxon>Fungi</taxon>
        <taxon>Dikarya</taxon>
        <taxon>Basidiomycota</taxon>
        <taxon>Agaricomycotina</taxon>
        <taxon>Agaricomycetes</taxon>
        <taxon>Agaricomycetidae</taxon>
        <taxon>Boletales</taxon>
        <taxon>Paxilineae</taxon>
        <taxon>Paxillaceae</taxon>
        <taxon>Paxillus</taxon>
    </lineage>
</organism>
<accession>A0A0D0DWQ6</accession>
<reference evidence="1 2" key="1">
    <citation type="submission" date="2014-04" db="EMBL/GenBank/DDBJ databases">
        <authorList>
            <consortium name="DOE Joint Genome Institute"/>
            <person name="Kuo A."/>
            <person name="Kohler A."/>
            <person name="Jargeat P."/>
            <person name="Nagy L.G."/>
            <person name="Floudas D."/>
            <person name="Copeland A."/>
            <person name="Barry K.W."/>
            <person name="Cichocki N."/>
            <person name="Veneault-Fourrey C."/>
            <person name="LaButti K."/>
            <person name="Lindquist E.A."/>
            <person name="Lipzen A."/>
            <person name="Lundell T."/>
            <person name="Morin E."/>
            <person name="Murat C."/>
            <person name="Sun H."/>
            <person name="Tunlid A."/>
            <person name="Henrissat B."/>
            <person name="Grigoriev I.V."/>
            <person name="Hibbett D.S."/>
            <person name="Martin F."/>
            <person name="Nordberg H.P."/>
            <person name="Cantor M.N."/>
            <person name="Hua S.X."/>
        </authorList>
    </citation>
    <scope>NUCLEOTIDE SEQUENCE [LARGE SCALE GENOMIC DNA]</scope>
    <source>
        <strain evidence="1 2">Ve08.2h10</strain>
    </source>
</reference>
<name>A0A0D0DWQ6_9AGAM</name>
<proteinExistence type="predicted"/>
<evidence type="ECO:0000313" key="2">
    <source>
        <dbReference type="Proteomes" id="UP000054538"/>
    </source>
</evidence>
<dbReference type="HOGENOM" id="CLU_2373428_0_0_1"/>
<dbReference type="InParanoid" id="A0A0D0DWQ6"/>
<dbReference type="EMBL" id="KN825497">
    <property type="protein sequence ID" value="KIK90579.1"/>
    <property type="molecule type" value="Genomic_DNA"/>
</dbReference>
<dbReference type="AlphaFoldDB" id="A0A0D0DWQ6"/>
<protein>
    <submittedName>
        <fullName evidence="1">Uncharacterized protein</fullName>
    </submittedName>
</protein>
<keyword evidence="2" id="KW-1185">Reference proteome</keyword>
<sequence length="95" mass="10697">MSHGSQGSCRHNGTYRLEFAATVRGVGAVYTCHACDNEGFGVMRLSRASMAATRSMSWFIYWAAPWCGAQRIRLQVTLHQLYINQWCTSYQADAQ</sequence>
<dbReference type="Proteomes" id="UP000054538">
    <property type="component" value="Unassembled WGS sequence"/>
</dbReference>